<evidence type="ECO:0000313" key="2">
    <source>
        <dbReference type="EMBL" id="OGG79932.1"/>
    </source>
</evidence>
<dbReference type="InterPro" id="IPR036515">
    <property type="entry name" value="Transposase_17_sf"/>
</dbReference>
<dbReference type="Proteomes" id="UP000178919">
    <property type="component" value="Unassembled WGS sequence"/>
</dbReference>
<dbReference type="PANTHER" id="PTHR34322">
    <property type="entry name" value="TRANSPOSASE, Y1_TNP DOMAIN-CONTAINING"/>
    <property type="match status" value="1"/>
</dbReference>
<organism evidence="2 3">
    <name type="scientific">Candidatus Kaiserbacteria bacterium RIFCSPLOWO2_02_FULL_55_12</name>
    <dbReference type="NCBI Taxonomy" id="1798522"/>
    <lineage>
        <taxon>Bacteria</taxon>
        <taxon>Candidatus Kaiseribacteriota</taxon>
    </lineage>
</organism>
<sequence length="224" mass="26326">MHVYTRGVKKLPIYRQKGDLRRLLFNLYYFNHADRMPDNWKRELEISGNSVNFEWPDAWGERQPIVSILAFSIMFNHLHLIIKEIVEGGTSRFMHRVSMAYSKFINEKYEESGSLFQGAFKSRLIEEDADFRNLAVYVMVKNPFERYPGGLRQAIEHFDDAYERMAGDPFSSLGTYAGYQASPIITKDLLGELFETPESFKEFARETMLYRLDQFTSSEFDQFD</sequence>
<dbReference type="GO" id="GO:0004803">
    <property type="term" value="F:transposase activity"/>
    <property type="evidence" value="ECO:0007669"/>
    <property type="project" value="InterPro"/>
</dbReference>
<gene>
    <name evidence="2" type="ORF">A3J11_00490</name>
</gene>
<dbReference type="EMBL" id="MFMJ01000005">
    <property type="protein sequence ID" value="OGG79932.1"/>
    <property type="molecule type" value="Genomic_DNA"/>
</dbReference>
<dbReference type="Gene3D" id="3.30.70.1290">
    <property type="entry name" value="Transposase IS200-like"/>
    <property type="match status" value="1"/>
</dbReference>
<comment type="caution">
    <text evidence="2">The sequence shown here is derived from an EMBL/GenBank/DDBJ whole genome shotgun (WGS) entry which is preliminary data.</text>
</comment>
<reference evidence="2 3" key="1">
    <citation type="journal article" date="2016" name="Nat. Commun.">
        <title>Thousands of microbial genomes shed light on interconnected biogeochemical processes in an aquifer system.</title>
        <authorList>
            <person name="Anantharaman K."/>
            <person name="Brown C.T."/>
            <person name="Hug L.A."/>
            <person name="Sharon I."/>
            <person name="Castelle C.J."/>
            <person name="Probst A.J."/>
            <person name="Thomas B.C."/>
            <person name="Singh A."/>
            <person name="Wilkins M.J."/>
            <person name="Karaoz U."/>
            <person name="Brodie E.L."/>
            <person name="Williams K.H."/>
            <person name="Hubbard S.S."/>
            <person name="Banfield J.F."/>
        </authorList>
    </citation>
    <scope>NUCLEOTIDE SEQUENCE [LARGE SCALE GENOMIC DNA]</scope>
</reference>
<dbReference type="PANTHER" id="PTHR34322:SF2">
    <property type="entry name" value="TRANSPOSASE IS200-LIKE DOMAIN-CONTAINING PROTEIN"/>
    <property type="match status" value="1"/>
</dbReference>
<dbReference type="SMART" id="SM01321">
    <property type="entry name" value="Y1_Tnp"/>
    <property type="match status" value="1"/>
</dbReference>
<dbReference type="SUPFAM" id="SSF143422">
    <property type="entry name" value="Transposase IS200-like"/>
    <property type="match status" value="1"/>
</dbReference>
<feature type="domain" description="Transposase IS200-like" evidence="1">
    <location>
        <begin position="58"/>
        <end position="141"/>
    </location>
</feature>
<name>A0A1F6F242_9BACT</name>
<dbReference type="Pfam" id="PF01797">
    <property type="entry name" value="Y1_Tnp"/>
    <property type="match status" value="1"/>
</dbReference>
<dbReference type="AlphaFoldDB" id="A0A1F6F242"/>
<evidence type="ECO:0000259" key="1">
    <source>
        <dbReference type="SMART" id="SM01321"/>
    </source>
</evidence>
<accession>A0A1F6F242</accession>
<dbReference type="InterPro" id="IPR002686">
    <property type="entry name" value="Transposase_17"/>
</dbReference>
<protein>
    <recommendedName>
        <fullName evidence="1">Transposase IS200-like domain-containing protein</fullName>
    </recommendedName>
</protein>
<proteinExistence type="predicted"/>
<dbReference type="GO" id="GO:0006313">
    <property type="term" value="P:DNA transposition"/>
    <property type="evidence" value="ECO:0007669"/>
    <property type="project" value="InterPro"/>
</dbReference>
<dbReference type="GO" id="GO:0003677">
    <property type="term" value="F:DNA binding"/>
    <property type="evidence" value="ECO:0007669"/>
    <property type="project" value="InterPro"/>
</dbReference>
<evidence type="ECO:0000313" key="3">
    <source>
        <dbReference type="Proteomes" id="UP000178919"/>
    </source>
</evidence>